<protein>
    <submittedName>
        <fullName evidence="2">Ligand-binding protein SH3</fullName>
    </submittedName>
</protein>
<comment type="caution">
    <text evidence="2">The sequence shown here is derived from an EMBL/GenBank/DDBJ whole genome shotgun (WGS) entry which is preliminary data.</text>
</comment>
<feature type="transmembrane region" description="Helical" evidence="1">
    <location>
        <begin position="99"/>
        <end position="117"/>
    </location>
</feature>
<dbReference type="AlphaFoldDB" id="A0A2M7CIB5"/>
<dbReference type="InterPro" id="IPR009577">
    <property type="entry name" value="Sm_multidrug_ex"/>
</dbReference>
<feature type="transmembrane region" description="Helical" evidence="1">
    <location>
        <begin position="16"/>
        <end position="42"/>
    </location>
</feature>
<evidence type="ECO:0000313" key="2">
    <source>
        <dbReference type="EMBL" id="PIV25359.1"/>
    </source>
</evidence>
<keyword evidence="1" id="KW-1133">Transmembrane helix</keyword>
<sequence>MLDQISNQIGQVRPEFLVFIISMLPITELRLALPLALTTYHIPLWQALPITILGNWLPSIFFVYFLGWIAKFLSVRSKFMANFFTSLFEKTHIKHSKKFELWGALALITFVAIPLPMTGAWTGALVSFVFEIDKKKAIWYLLAGICIASIIVGALTLGIKMII</sequence>
<name>A0A2M7CIB5_9BACT</name>
<dbReference type="Pfam" id="PF06695">
    <property type="entry name" value="Sm_multidrug_ex"/>
    <property type="match status" value="1"/>
</dbReference>
<accession>A0A2M7CIB5</accession>
<dbReference type="PANTHER" id="PTHR36007">
    <property type="entry name" value="TRANSPORT PROTEIN-RELATED"/>
    <property type="match status" value="1"/>
</dbReference>
<gene>
    <name evidence="2" type="ORF">COS38_02090</name>
</gene>
<proteinExistence type="predicted"/>
<keyword evidence="1" id="KW-0812">Transmembrane</keyword>
<dbReference type="Proteomes" id="UP000229966">
    <property type="component" value="Unassembled WGS sequence"/>
</dbReference>
<dbReference type="PANTHER" id="PTHR36007:SF2">
    <property type="entry name" value="TRANSPORT PROTEIN-RELATED"/>
    <property type="match status" value="1"/>
</dbReference>
<evidence type="ECO:0000313" key="3">
    <source>
        <dbReference type="Proteomes" id="UP000229966"/>
    </source>
</evidence>
<reference evidence="3" key="1">
    <citation type="submission" date="2017-09" db="EMBL/GenBank/DDBJ databases">
        <title>Depth-based differentiation of microbial function through sediment-hosted aquifers and enrichment of novel symbionts in the deep terrestrial subsurface.</title>
        <authorList>
            <person name="Probst A.J."/>
            <person name="Ladd B."/>
            <person name="Jarett J.K."/>
            <person name="Geller-Mcgrath D.E."/>
            <person name="Sieber C.M.K."/>
            <person name="Emerson J.B."/>
            <person name="Anantharaman K."/>
            <person name="Thomas B.C."/>
            <person name="Malmstrom R."/>
            <person name="Stieglmeier M."/>
            <person name="Klingl A."/>
            <person name="Woyke T."/>
            <person name="Ryan C.M."/>
            <person name="Banfield J.F."/>
        </authorList>
    </citation>
    <scope>NUCLEOTIDE SEQUENCE [LARGE SCALE GENOMIC DNA]</scope>
</reference>
<keyword evidence="1" id="KW-0472">Membrane</keyword>
<feature type="transmembrane region" description="Helical" evidence="1">
    <location>
        <begin position="48"/>
        <end position="70"/>
    </location>
</feature>
<organism evidence="2 3">
    <name type="scientific">Candidatus Berkelbacteria bacterium CG03_land_8_20_14_0_80_40_36</name>
    <dbReference type="NCBI Taxonomy" id="1974509"/>
    <lineage>
        <taxon>Bacteria</taxon>
        <taxon>Candidatus Berkelbacteria</taxon>
    </lineage>
</organism>
<dbReference type="EMBL" id="PEUM01000057">
    <property type="protein sequence ID" value="PIV25359.1"/>
    <property type="molecule type" value="Genomic_DNA"/>
</dbReference>
<feature type="transmembrane region" description="Helical" evidence="1">
    <location>
        <begin position="137"/>
        <end position="159"/>
    </location>
</feature>
<evidence type="ECO:0000256" key="1">
    <source>
        <dbReference type="SAM" id="Phobius"/>
    </source>
</evidence>